<evidence type="ECO:0000313" key="2">
    <source>
        <dbReference type="EMBL" id="ONM48295.1"/>
    </source>
</evidence>
<accession>A0A1V2TFL8</accession>
<organism evidence="2 3">
    <name type="scientific">Nocardia donostiensis</name>
    <dbReference type="NCBI Taxonomy" id="1538463"/>
    <lineage>
        <taxon>Bacteria</taxon>
        <taxon>Bacillati</taxon>
        <taxon>Actinomycetota</taxon>
        <taxon>Actinomycetes</taxon>
        <taxon>Mycobacteriales</taxon>
        <taxon>Nocardiaceae</taxon>
        <taxon>Nocardia</taxon>
    </lineage>
</organism>
<sequence length="84" mass="8962">MRGPGEIASPDTEATPRGAWTAGTARPPHSTIRATAEYGSKFRFFVSLLGKPCRYGEPVVGLKFVSNPATGTHQGYTRLTGVQP</sequence>
<comment type="caution">
    <text evidence="2">The sequence shown here is derived from an EMBL/GenBank/DDBJ whole genome shotgun (WGS) entry which is preliminary data.</text>
</comment>
<reference evidence="2 3" key="1">
    <citation type="journal article" date="2016" name="Antonie Van Leeuwenhoek">
        <title>Nocardia donostiensis sp. nov., isolated from human respiratory specimens.</title>
        <authorList>
            <person name="Ercibengoa M."/>
            <person name="Bell M."/>
            <person name="Marimon J.M."/>
            <person name="Humrighouse B."/>
            <person name="Klenk H.P."/>
            <person name="Potter G."/>
            <person name="Perez-Trallero E."/>
        </authorList>
    </citation>
    <scope>NUCLEOTIDE SEQUENCE [LARGE SCALE GENOMIC DNA]</scope>
    <source>
        <strain evidence="2 3">X1655</strain>
    </source>
</reference>
<dbReference type="OrthoDB" id="5738083at2"/>
<dbReference type="Proteomes" id="UP000188836">
    <property type="component" value="Unassembled WGS sequence"/>
</dbReference>
<name>A0A1V2TFL8_9NOCA</name>
<dbReference type="AlphaFoldDB" id="A0A1V2TFL8"/>
<dbReference type="EMBL" id="MUMY01000010">
    <property type="protein sequence ID" value="ONM48295.1"/>
    <property type="molecule type" value="Genomic_DNA"/>
</dbReference>
<keyword evidence="3" id="KW-1185">Reference proteome</keyword>
<evidence type="ECO:0000313" key="3">
    <source>
        <dbReference type="Proteomes" id="UP000188836"/>
    </source>
</evidence>
<evidence type="ECO:0000256" key="1">
    <source>
        <dbReference type="SAM" id="MobiDB-lite"/>
    </source>
</evidence>
<proteinExistence type="predicted"/>
<dbReference type="RefSeq" id="WP_077116859.1">
    <property type="nucleotide sequence ID" value="NZ_MUKP01000011.1"/>
</dbReference>
<gene>
    <name evidence="2" type="ORF">B0T46_13000</name>
</gene>
<protein>
    <submittedName>
        <fullName evidence="2">Uncharacterized protein</fullName>
    </submittedName>
</protein>
<feature type="region of interest" description="Disordered" evidence="1">
    <location>
        <begin position="1"/>
        <end position="28"/>
    </location>
</feature>